<dbReference type="PANTHER" id="PTHR30383:SF24">
    <property type="entry name" value="THIOESTERASE 1_PROTEASE 1_LYSOPHOSPHOLIPASE L1"/>
    <property type="match status" value="1"/>
</dbReference>
<keyword evidence="3" id="KW-1185">Reference proteome</keyword>
<dbReference type="HOGENOM" id="CLU_051180_1_1_5"/>
<dbReference type="Proteomes" id="UP000004318">
    <property type="component" value="Unassembled WGS sequence"/>
</dbReference>
<proteinExistence type="predicted"/>
<dbReference type="InterPro" id="IPR036514">
    <property type="entry name" value="SGNH_hydro_sf"/>
</dbReference>
<evidence type="ECO:0000313" key="2">
    <source>
        <dbReference type="EMBL" id="EAQ01735.1"/>
    </source>
</evidence>
<dbReference type="InterPro" id="IPR051532">
    <property type="entry name" value="Ester_Hydrolysis_Enzymes"/>
</dbReference>
<dbReference type="STRING" id="252305.OB2597_14866"/>
<dbReference type="RefSeq" id="WP_009807183.1">
    <property type="nucleotide sequence ID" value="NZ_CH724131.1"/>
</dbReference>
<dbReference type="Gene3D" id="3.40.50.1110">
    <property type="entry name" value="SGNH hydrolase"/>
    <property type="match status" value="1"/>
</dbReference>
<dbReference type="Pfam" id="PF13472">
    <property type="entry name" value="Lipase_GDSL_2"/>
    <property type="match status" value="1"/>
</dbReference>
<dbReference type="EMBL" id="AAMO01000011">
    <property type="protein sequence ID" value="EAQ01735.1"/>
    <property type="molecule type" value="Genomic_DNA"/>
</dbReference>
<feature type="domain" description="SGNH hydrolase-type esterase" evidence="1">
    <location>
        <begin position="22"/>
        <end position="189"/>
    </location>
</feature>
<accession>A3U2D5</accession>
<evidence type="ECO:0000313" key="3">
    <source>
        <dbReference type="Proteomes" id="UP000004318"/>
    </source>
</evidence>
<protein>
    <submittedName>
        <fullName evidence="2">Lipolytic enzyme, G-D-S-L family protein</fullName>
    </submittedName>
</protein>
<name>A3U2D5_PSEBH</name>
<dbReference type="PANTHER" id="PTHR30383">
    <property type="entry name" value="THIOESTERASE 1/PROTEASE 1/LYSOPHOSPHOLIPASE L1"/>
    <property type="match status" value="1"/>
</dbReference>
<gene>
    <name evidence="2" type="ORF">OB2597_14866</name>
</gene>
<sequence>MVLAGLLALAAPARADTTEILALGDSLTQGYGLPAAEGFVPQLQAWLDARGHDVRIVNGGVSGDTTRGGLARVDWSLTPDIDAMIVTLGGNDILRGLDPADTRHNLRGILEAGRAKGVEMLVIGIAAASNYGSDYKTAFDAIHPELAEEAGALYEPGFFAALREEGDDAGAALRYMQADGIHPNAEGVARIVDRIGPRVEDLIRRAGAADAPEG</sequence>
<dbReference type="CDD" id="cd01822">
    <property type="entry name" value="Lysophospholipase_L1_like"/>
    <property type="match status" value="1"/>
</dbReference>
<organism evidence="2 3">
    <name type="scientific">Pseudooceanicola batsensis (strain ATCC BAA-863 / DSM 15984 / KCTC 12145 / HTCC2597)</name>
    <name type="common">Oceanicola batsensis</name>
    <dbReference type="NCBI Taxonomy" id="252305"/>
    <lineage>
        <taxon>Bacteria</taxon>
        <taxon>Pseudomonadati</taxon>
        <taxon>Pseudomonadota</taxon>
        <taxon>Alphaproteobacteria</taxon>
        <taxon>Rhodobacterales</taxon>
        <taxon>Paracoccaceae</taxon>
        <taxon>Pseudooceanicola</taxon>
    </lineage>
</organism>
<dbReference type="GO" id="GO:0004622">
    <property type="term" value="F:phosphatidylcholine lysophospholipase activity"/>
    <property type="evidence" value="ECO:0007669"/>
    <property type="project" value="TreeGrafter"/>
</dbReference>
<reference evidence="2 3" key="1">
    <citation type="journal article" date="2010" name="J. Bacteriol.">
        <title>Genome sequences of Oceanicola granulosus HTCC2516(T) and Oceanicola batsensis HTCC2597(TDelta).</title>
        <authorList>
            <person name="Thrash J.C."/>
            <person name="Cho J.C."/>
            <person name="Vergin K.L."/>
            <person name="Giovannoni S.J."/>
        </authorList>
    </citation>
    <scope>NUCLEOTIDE SEQUENCE [LARGE SCALE GENOMIC DNA]</scope>
    <source>
        <strain evidence="3">ATCC BAA-863 / DSM 15984 / KCTC 12145 / HTCC2597</strain>
    </source>
</reference>
<dbReference type="InterPro" id="IPR013830">
    <property type="entry name" value="SGNH_hydro"/>
</dbReference>
<dbReference type="AlphaFoldDB" id="A3U2D5"/>
<evidence type="ECO:0000259" key="1">
    <source>
        <dbReference type="Pfam" id="PF13472"/>
    </source>
</evidence>
<comment type="caution">
    <text evidence="2">The sequence shown here is derived from an EMBL/GenBank/DDBJ whole genome shotgun (WGS) entry which is preliminary data.</text>
</comment>
<dbReference type="eggNOG" id="COG2755">
    <property type="taxonomic scope" value="Bacteria"/>
</dbReference>
<dbReference type="SUPFAM" id="SSF52266">
    <property type="entry name" value="SGNH hydrolase"/>
    <property type="match status" value="1"/>
</dbReference>